<evidence type="ECO:0000313" key="2">
    <source>
        <dbReference type="Proteomes" id="UP000191342"/>
    </source>
</evidence>
<gene>
    <name evidence="1" type="ORF">PENFLA_c010G02427</name>
</gene>
<organism evidence="1 2">
    <name type="scientific">Penicillium flavigenum</name>
    <dbReference type="NCBI Taxonomy" id="254877"/>
    <lineage>
        <taxon>Eukaryota</taxon>
        <taxon>Fungi</taxon>
        <taxon>Dikarya</taxon>
        <taxon>Ascomycota</taxon>
        <taxon>Pezizomycotina</taxon>
        <taxon>Eurotiomycetes</taxon>
        <taxon>Eurotiomycetidae</taxon>
        <taxon>Eurotiales</taxon>
        <taxon>Aspergillaceae</taxon>
        <taxon>Penicillium</taxon>
    </lineage>
</organism>
<evidence type="ECO:0000313" key="1">
    <source>
        <dbReference type="EMBL" id="OQE24044.1"/>
    </source>
</evidence>
<comment type="caution">
    <text evidence="1">The sequence shown here is derived from an EMBL/GenBank/DDBJ whole genome shotgun (WGS) entry which is preliminary data.</text>
</comment>
<name>A0A1V6TDC9_9EURO</name>
<dbReference type="AlphaFoldDB" id="A0A1V6TDC9"/>
<dbReference type="EMBL" id="MLQL01000010">
    <property type="protein sequence ID" value="OQE24044.1"/>
    <property type="molecule type" value="Genomic_DNA"/>
</dbReference>
<proteinExistence type="predicted"/>
<accession>A0A1V6TDC9</accession>
<reference evidence="2" key="1">
    <citation type="journal article" date="2017" name="Nat. Microbiol.">
        <title>Global analysis of biosynthetic gene clusters reveals vast potential of secondary metabolite production in Penicillium species.</title>
        <authorList>
            <person name="Nielsen J.C."/>
            <person name="Grijseels S."/>
            <person name="Prigent S."/>
            <person name="Ji B."/>
            <person name="Dainat J."/>
            <person name="Nielsen K.F."/>
            <person name="Frisvad J.C."/>
            <person name="Workman M."/>
            <person name="Nielsen J."/>
        </authorList>
    </citation>
    <scope>NUCLEOTIDE SEQUENCE [LARGE SCALE GENOMIC DNA]</scope>
    <source>
        <strain evidence="2">IBT 14082</strain>
    </source>
</reference>
<keyword evidence="2" id="KW-1185">Reference proteome</keyword>
<dbReference type="Proteomes" id="UP000191342">
    <property type="component" value="Unassembled WGS sequence"/>
</dbReference>
<sequence>MAPKTTGGTPKQKVLLLDKMLLAVKDYLDRRVDERQPRKTAEEPVISISNTVLLVWATLLTCMETNLFLNGSRSAGRSNPDLLRISITTSQRNRRPCYESHAAVEWARDFWLNEESGYSATDSAGLVLEDEERSCAAAAIRDLVTGLDSLIQQMGGTVVNAWCKWTGHGAPSRSSTY</sequence>
<protein>
    <submittedName>
        <fullName evidence="1">Uncharacterized protein</fullName>
    </submittedName>
</protein>